<evidence type="ECO:0000313" key="2">
    <source>
        <dbReference type="Proteomes" id="UP000005408"/>
    </source>
</evidence>
<dbReference type="EnsemblMetazoa" id="G31276.9">
    <property type="protein sequence ID" value="G31276.9:cds"/>
    <property type="gene ID" value="G31276"/>
</dbReference>
<evidence type="ECO:0000313" key="1">
    <source>
        <dbReference type="EnsemblMetazoa" id="G31276.9:cds"/>
    </source>
</evidence>
<reference evidence="1" key="1">
    <citation type="submission" date="2022-08" db="UniProtKB">
        <authorList>
            <consortium name="EnsemblMetazoa"/>
        </authorList>
    </citation>
    <scope>IDENTIFICATION</scope>
    <source>
        <strain evidence="1">05x7-T-G4-1.051#20</strain>
    </source>
</reference>
<proteinExistence type="predicted"/>
<name>A0A8W8M752_MAGGI</name>
<accession>A0A8W8M752</accession>
<dbReference type="AlphaFoldDB" id="A0A8W8M752"/>
<sequence length="254" mass="27534">MFTSFIPMSGPLITAVKHAPRTGVYLKGLASLKTEEFLNSGNFSHNSTAAIMNARVLSCLLCLSAARACLVDKNNTLTPKELVSKLDIIVYGKVTEFTQSKFTDASFQVYCIIKGNTTILQNITIEAVSPRSSCSGTYVYWLNVTSNFEKAGAVMILGLQETDTPGVYTFHEVSDLQSSAFSDNKQSWDLMDSVVKSEKFTPIDVVEEKGCPGNGGQTNGPKLRSQRENRGVQHSIDSLAAAAGAVLFLWGQSL</sequence>
<organism evidence="1 2">
    <name type="scientific">Magallana gigas</name>
    <name type="common">Pacific oyster</name>
    <name type="synonym">Crassostrea gigas</name>
    <dbReference type="NCBI Taxonomy" id="29159"/>
    <lineage>
        <taxon>Eukaryota</taxon>
        <taxon>Metazoa</taxon>
        <taxon>Spiralia</taxon>
        <taxon>Lophotrochozoa</taxon>
        <taxon>Mollusca</taxon>
        <taxon>Bivalvia</taxon>
        <taxon>Autobranchia</taxon>
        <taxon>Pteriomorphia</taxon>
        <taxon>Ostreida</taxon>
        <taxon>Ostreoidea</taxon>
        <taxon>Ostreidae</taxon>
        <taxon>Magallana</taxon>
    </lineage>
</organism>
<protein>
    <submittedName>
        <fullName evidence="1">Uncharacterized protein</fullName>
    </submittedName>
</protein>
<dbReference type="Proteomes" id="UP000005408">
    <property type="component" value="Unassembled WGS sequence"/>
</dbReference>
<keyword evidence="2" id="KW-1185">Reference proteome</keyword>